<dbReference type="Proteomes" id="UP001519667">
    <property type="component" value="Unassembled WGS sequence"/>
</dbReference>
<dbReference type="CDD" id="cd19438">
    <property type="entry name" value="lipocalin_Blc-like"/>
    <property type="match status" value="1"/>
</dbReference>
<comment type="similarity">
    <text evidence="1 2">Belongs to the calycin superfamily. Lipocalin family.</text>
</comment>
<feature type="chain" id="PRO_5045014755" description="Outer membrane lipoprotein Blc" evidence="2">
    <location>
        <begin position="20"/>
        <end position="189"/>
    </location>
</feature>
<comment type="function">
    <text evidence="2">Involved in the storage or transport of lipids necessary for membrane maintenance under stressful conditions. Displays a binding preference for lysophospholipids.</text>
</comment>
<comment type="subunit">
    <text evidence="2">Homodimer.</text>
</comment>
<dbReference type="InterPro" id="IPR000566">
    <property type="entry name" value="Lipocln_cytosolic_FA-bd_dom"/>
</dbReference>
<reference evidence="4 5" key="1">
    <citation type="submission" date="2021-04" db="EMBL/GenBank/DDBJ databases">
        <title>Pseudomonas boanensis sp. nov., a bacterium isolated from river water used for household purposes in Boane District, Mozambique.</title>
        <authorList>
            <person name="Nicklasson M."/>
            <person name="Martin-Rodriguez A.J."/>
            <person name="Thorell K."/>
            <person name="Neves L."/>
            <person name="Mussagy A."/>
            <person name="Rydberg H.A."/>
            <person name="Hernroth B."/>
            <person name="Svensson-Stadler L."/>
            <person name="Sjoling A."/>
        </authorList>
    </citation>
    <scope>NUCLEOTIDE SEQUENCE [LARGE SCALE GENOMIC DNA]</scope>
    <source>
        <strain evidence="4 5">DB1</strain>
    </source>
</reference>
<gene>
    <name evidence="4" type="ORF">J7302_06175</name>
</gene>
<comment type="caution">
    <text evidence="4">The sequence shown here is derived from an EMBL/GenBank/DDBJ whole genome shotgun (WGS) entry which is preliminary data.</text>
</comment>
<keyword evidence="2" id="KW-0472">Membrane</keyword>
<dbReference type="PIRSF" id="PIRSF036893">
    <property type="entry name" value="Lipocalin_ApoD"/>
    <property type="match status" value="1"/>
</dbReference>
<dbReference type="InterPro" id="IPR002446">
    <property type="entry name" value="Lipocalin_bac"/>
</dbReference>
<keyword evidence="2" id="KW-0732">Signal</keyword>
<keyword evidence="2" id="KW-0998">Cell outer membrane</keyword>
<dbReference type="EMBL" id="JAGTIS010000002">
    <property type="protein sequence ID" value="MBT8765716.1"/>
    <property type="molecule type" value="Genomic_DNA"/>
</dbReference>
<dbReference type="Pfam" id="PF08212">
    <property type="entry name" value="Lipocalin_2"/>
    <property type="match status" value="1"/>
</dbReference>
<dbReference type="SUPFAM" id="SSF50814">
    <property type="entry name" value="Lipocalins"/>
    <property type="match status" value="1"/>
</dbReference>
<sequence>MRPLTTLLAALLLAGCASSGEGPVPPRTVGMVDLQRYQGTWYELARLPMYFQRKCVQSEAHYSLQDDGSVGVLNRCRTTGGDWIQVNGRAIPQVEGRTDKLWVRFDNWITRLFPGIAKGNYWVLYLDDGYRTALVGNPNREYLWLLSRTPVVSQKTREQLLEVAQGQGYDTDLLIWRTPDSAFSSVPSP</sequence>
<evidence type="ECO:0000313" key="4">
    <source>
        <dbReference type="EMBL" id="MBT8765716.1"/>
    </source>
</evidence>
<dbReference type="PROSITE" id="PS51257">
    <property type="entry name" value="PROKAR_LIPOPROTEIN"/>
    <property type="match status" value="1"/>
</dbReference>
<dbReference type="PROSITE" id="PS00213">
    <property type="entry name" value="LIPOCALIN"/>
    <property type="match status" value="1"/>
</dbReference>
<keyword evidence="2" id="KW-0449">Lipoprotein</keyword>
<evidence type="ECO:0000313" key="5">
    <source>
        <dbReference type="Proteomes" id="UP001519667"/>
    </source>
</evidence>
<dbReference type="InterPro" id="IPR012674">
    <property type="entry name" value="Calycin"/>
</dbReference>
<dbReference type="InterPro" id="IPR047202">
    <property type="entry name" value="Lipocalin_Blc-like_dom"/>
</dbReference>
<dbReference type="PANTHER" id="PTHR10612">
    <property type="entry name" value="APOLIPOPROTEIN D"/>
    <property type="match status" value="1"/>
</dbReference>
<organism evidence="4 5">
    <name type="scientific">Metapseudomonas boanensis</name>
    <dbReference type="NCBI Taxonomy" id="2822138"/>
    <lineage>
        <taxon>Bacteria</taxon>
        <taxon>Pseudomonadati</taxon>
        <taxon>Pseudomonadota</taxon>
        <taxon>Gammaproteobacteria</taxon>
        <taxon>Pseudomonadales</taxon>
        <taxon>Pseudomonadaceae</taxon>
        <taxon>Metapseudomonas</taxon>
    </lineage>
</organism>
<keyword evidence="5" id="KW-1185">Reference proteome</keyword>
<name>A0ABS5XDF8_9GAMM</name>
<dbReference type="PRINTS" id="PR01171">
    <property type="entry name" value="BCTLIPOCALIN"/>
</dbReference>
<protein>
    <recommendedName>
        <fullName evidence="2">Outer membrane lipoprotein Blc</fullName>
    </recommendedName>
</protein>
<dbReference type="InterPro" id="IPR022272">
    <property type="entry name" value="Lipocalin_CS"/>
</dbReference>
<accession>A0ABS5XDF8</accession>
<evidence type="ECO:0000256" key="2">
    <source>
        <dbReference type="PIRNR" id="PIRNR036893"/>
    </source>
</evidence>
<keyword evidence="2" id="KW-0446">Lipid-binding</keyword>
<comment type="subcellular location">
    <subcellularLocation>
        <location evidence="2">Cell outer membrane</location>
    </subcellularLocation>
</comment>
<feature type="domain" description="Lipocalin/cytosolic fatty-acid binding" evidence="3">
    <location>
        <begin position="32"/>
        <end position="178"/>
    </location>
</feature>
<dbReference type="Gene3D" id="2.40.128.20">
    <property type="match status" value="1"/>
</dbReference>
<evidence type="ECO:0000256" key="1">
    <source>
        <dbReference type="ARBA" id="ARBA00006889"/>
    </source>
</evidence>
<dbReference type="InterPro" id="IPR022271">
    <property type="entry name" value="Lipocalin_ApoD"/>
</dbReference>
<dbReference type="RefSeq" id="WP_215371865.1">
    <property type="nucleotide sequence ID" value="NZ_JAGTIS010000002.1"/>
</dbReference>
<proteinExistence type="inferred from homology"/>
<dbReference type="PANTHER" id="PTHR10612:SF34">
    <property type="entry name" value="APOLIPOPROTEIN D"/>
    <property type="match status" value="1"/>
</dbReference>
<feature type="signal peptide" evidence="2">
    <location>
        <begin position="1"/>
        <end position="19"/>
    </location>
</feature>
<evidence type="ECO:0000259" key="3">
    <source>
        <dbReference type="Pfam" id="PF08212"/>
    </source>
</evidence>